<organism evidence="1 2">
    <name type="scientific">Neotamlana laminarinivorans</name>
    <dbReference type="NCBI Taxonomy" id="2883124"/>
    <lineage>
        <taxon>Bacteria</taxon>
        <taxon>Pseudomonadati</taxon>
        <taxon>Bacteroidota</taxon>
        <taxon>Flavobacteriia</taxon>
        <taxon>Flavobacteriales</taxon>
        <taxon>Flavobacteriaceae</taxon>
        <taxon>Neotamlana</taxon>
    </lineage>
</organism>
<keyword evidence="2" id="KW-1185">Reference proteome</keyword>
<evidence type="ECO:0008006" key="3">
    <source>
        <dbReference type="Google" id="ProtNLM"/>
    </source>
</evidence>
<dbReference type="Proteomes" id="UP001139199">
    <property type="component" value="Unassembled WGS sequence"/>
</dbReference>
<evidence type="ECO:0000313" key="2">
    <source>
        <dbReference type="Proteomes" id="UP001139199"/>
    </source>
</evidence>
<name>A0A9X1I5D5_9FLAO</name>
<sequence>MRTYIQISSLILLIITIIGCQNSDRKENQLVQKEYGNWNAGNDSLGVELELDGFKTWKELLNRTERIVCNDSTPKITLKTDKKIKTIYFRNPCWENFGCILIRQRNTIEIHNDIINKSDENFYPLDSLKSVLKRDFENNGKNPKFSDNPEKLLIYISYDHFEAKKLIKTIDKLTRAYEQITNRTDIKIWLNEKFYFPPPPPMPTETEEIELIRNK</sequence>
<dbReference type="RefSeq" id="WP_226544779.1">
    <property type="nucleotide sequence ID" value="NZ_JAJAPW010000015.1"/>
</dbReference>
<comment type="caution">
    <text evidence="1">The sequence shown here is derived from an EMBL/GenBank/DDBJ whole genome shotgun (WGS) entry which is preliminary data.</text>
</comment>
<proteinExistence type="predicted"/>
<protein>
    <recommendedName>
        <fullName evidence="3">Lipoprotein</fullName>
    </recommendedName>
</protein>
<reference evidence="1" key="1">
    <citation type="submission" date="2021-10" db="EMBL/GenBank/DDBJ databases">
        <title>Tamlana sargassums sp. nov., and Tamlana laminarinivorans sp. nov., two new bacteria isolated from the brown alga.</title>
        <authorList>
            <person name="Li J."/>
        </authorList>
    </citation>
    <scope>NUCLEOTIDE SEQUENCE</scope>
    <source>
        <strain evidence="1">PT2-4</strain>
    </source>
</reference>
<evidence type="ECO:0000313" key="1">
    <source>
        <dbReference type="EMBL" id="MCB4800304.1"/>
    </source>
</evidence>
<dbReference type="PROSITE" id="PS51257">
    <property type="entry name" value="PROKAR_LIPOPROTEIN"/>
    <property type="match status" value="1"/>
</dbReference>
<accession>A0A9X1I5D5</accession>
<dbReference type="EMBL" id="JAJAPW010000015">
    <property type="protein sequence ID" value="MCB4800304.1"/>
    <property type="molecule type" value="Genomic_DNA"/>
</dbReference>
<dbReference type="AlphaFoldDB" id="A0A9X1I5D5"/>
<gene>
    <name evidence="1" type="ORF">LG649_15740</name>
</gene>